<dbReference type="RefSeq" id="XP_039135703.1">
    <property type="nucleotide sequence ID" value="XM_039279769.1"/>
</dbReference>
<sequence length="219" mass="25367">MSSKTGLAWLRDQLRRWSKESFGSIKLRKLVTLHDLEMIDVIKESSCLNPEEIIQECGLMESLAEIRRQAEVYWKQRSRLQWLKEGAEITRYFHSVPNGRKNINFIPSIYAGTGSVSDVRDIGRIFEQSFRGLFGQRRNFRFKVDLGNLLRNKSFVDLSSLERPFTLEEVKRAVFDLGSDKAPGSDGFPMFFFKSHWEIVKGEIMQLCQDFDSGTANLE</sequence>
<keyword evidence="1" id="KW-1185">Reference proteome</keyword>
<gene>
    <name evidence="2" type="primary">LOC120273121</name>
</gene>
<evidence type="ECO:0000313" key="1">
    <source>
        <dbReference type="Proteomes" id="UP001515500"/>
    </source>
</evidence>
<name>A0AB40C9B2_DIOCR</name>
<evidence type="ECO:0000313" key="2">
    <source>
        <dbReference type="RefSeq" id="XP_039135703.1"/>
    </source>
</evidence>
<organism evidence="1 2">
    <name type="scientific">Dioscorea cayennensis subsp. rotundata</name>
    <name type="common">White Guinea yam</name>
    <name type="synonym">Dioscorea rotundata</name>
    <dbReference type="NCBI Taxonomy" id="55577"/>
    <lineage>
        <taxon>Eukaryota</taxon>
        <taxon>Viridiplantae</taxon>
        <taxon>Streptophyta</taxon>
        <taxon>Embryophyta</taxon>
        <taxon>Tracheophyta</taxon>
        <taxon>Spermatophyta</taxon>
        <taxon>Magnoliopsida</taxon>
        <taxon>Liliopsida</taxon>
        <taxon>Dioscoreales</taxon>
        <taxon>Dioscoreaceae</taxon>
        <taxon>Dioscorea</taxon>
    </lineage>
</organism>
<dbReference type="Proteomes" id="UP001515500">
    <property type="component" value="Chromosome 12"/>
</dbReference>
<accession>A0AB40C9B2</accession>
<proteinExistence type="predicted"/>
<dbReference type="AlphaFoldDB" id="A0AB40C9B2"/>
<reference evidence="2" key="1">
    <citation type="submission" date="2025-08" db="UniProtKB">
        <authorList>
            <consortium name="RefSeq"/>
        </authorList>
    </citation>
    <scope>IDENTIFICATION</scope>
</reference>
<dbReference type="GeneID" id="120273121"/>
<protein>
    <submittedName>
        <fullName evidence="2">Uncharacterized protein LOC120273121</fullName>
    </submittedName>
</protein>